<keyword evidence="1" id="KW-1133">Transmembrane helix</keyword>
<evidence type="ECO:0000256" key="1">
    <source>
        <dbReference type="SAM" id="Phobius"/>
    </source>
</evidence>
<evidence type="ECO:0008006" key="4">
    <source>
        <dbReference type="Google" id="ProtNLM"/>
    </source>
</evidence>
<reference evidence="2" key="1">
    <citation type="submission" date="2020-04" db="EMBL/GenBank/DDBJ databases">
        <authorList>
            <person name="Zhang T."/>
        </authorList>
    </citation>
    <scope>NUCLEOTIDE SEQUENCE</scope>
    <source>
        <strain evidence="2">HKST-UBA01</strain>
    </source>
</reference>
<organism evidence="2 3">
    <name type="scientific">candidate division WWE3 bacterium</name>
    <dbReference type="NCBI Taxonomy" id="2053526"/>
    <lineage>
        <taxon>Bacteria</taxon>
        <taxon>Katanobacteria</taxon>
    </lineage>
</organism>
<keyword evidence="1" id="KW-0472">Membrane</keyword>
<evidence type="ECO:0000313" key="2">
    <source>
        <dbReference type="EMBL" id="MCA9390061.1"/>
    </source>
</evidence>
<sequence>MIGTAFNQTIIVFLILQVLFGFIIFQQQKDFFYALGELIKPKYLMPSLAIAVGFFVVNIILRLVLSVFS</sequence>
<evidence type="ECO:0000313" key="3">
    <source>
        <dbReference type="Proteomes" id="UP000701698"/>
    </source>
</evidence>
<protein>
    <recommendedName>
        <fullName evidence="4">DUF1146 domain-containing protein</fullName>
    </recommendedName>
</protein>
<reference evidence="2" key="2">
    <citation type="journal article" date="2021" name="Microbiome">
        <title>Successional dynamics and alternative stable states in a saline activated sludge microbial community over 9 years.</title>
        <authorList>
            <person name="Wang Y."/>
            <person name="Ye J."/>
            <person name="Ju F."/>
            <person name="Liu L."/>
            <person name="Boyd J.A."/>
            <person name="Deng Y."/>
            <person name="Parks D.H."/>
            <person name="Jiang X."/>
            <person name="Yin X."/>
            <person name="Woodcroft B.J."/>
            <person name="Tyson G.W."/>
            <person name="Hugenholtz P."/>
            <person name="Polz M.F."/>
            <person name="Zhang T."/>
        </authorList>
    </citation>
    <scope>NUCLEOTIDE SEQUENCE</scope>
    <source>
        <strain evidence="2">HKST-UBA01</strain>
    </source>
</reference>
<name>A0A955LGG2_UNCKA</name>
<feature type="transmembrane region" description="Helical" evidence="1">
    <location>
        <begin position="46"/>
        <end position="68"/>
    </location>
</feature>
<proteinExistence type="predicted"/>
<dbReference type="AlphaFoldDB" id="A0A955LGG2"/>
<keyword evidence="1" id="KW-0812">Transmembrane</keyword>
<feature type="transmembrane region" description="Helical" evidence="1">
    <location>
        <begin position="6"/>
        <end position="25"/>
    </location>
</feature>
<dbReference type="EMBL" id="JAGQKX010000026">
    <property type="protein sequence ID" value="MCA9390061.1"/>
    <property type="molecule type" value="Genomic_DNA"/>
</dbReference>
<dbReference type="Proteomes" id="UP000701698">
    <property type="component" value="Unassembled WGS sequence"/>
</dbReference>
<accession>A0A955LGG2</accession>
<gene>
    <name evidence="2" type="ORF">KC571_01545</name>
</gene>
<comment type="caution">
    <text evidence="2">The sequence shown here is derived from an EMBL/GenBank/DDBJ whole genome shotgun (WGS) entry which is preliminary data.</text>
</comment>